<protein>
    <recommendedName>
        <fullName evidence="2">DUF4220 domain-containing protein</fullName>
    </recommendedName>
</protein>
<keyword evidence="1" id="KW-1133">Transmembrane helix</keyword>
<proteinExistence type="predicted"/>
<feature type="non-terminal residue" evidence="3">
    <location>
        <position position="1"/>
    </location>
</feature>
<dbReference type="Pfam" id="PF04578">
    <property type="entry name" value="DUF594"/>
    <property type="match status" value="1"/>
</dbReference>
<keyword evidence="1" id="KW-0472">Membrane</keyword>
<dbReference type="Gramene" id="TVU27401">
    <property type="protein sequence ID" value="TVU27401"/>
    <property type="gene ID" value="EJB05_30010"/>
</dbReference>
<dbReference type="Proteomes" id="UP000324897">
    <property type="component" value="Chromosome 2"/>
</dbReference>
<dbReference type="EMBL" id="RWGY01000013">
    <property type="protein sequence ID" value="TVU27401.1"/>
    <property type="molecule type" value="Genomic_DNA"/>
</dbReference>
<evidence type="ECO:0000313" key="3">
    <source>
        <dbReference type="EMBL" id="TVU27401.1"/>
    </source>
</evidence>
<reference evidence="3 4" key="1">
    <citation type="journal article" date="2019" name="Sci. Rep.">
        <title>A high-quality genome of Eragrostis curvula grass provides insights into Poaceae evolution and supports new strategies to enhance forage quality.</title>
        <authorList>
            <person name="Carballo J."/>
            <person name="Santos B.A.C.M."/>
            <person name="Zappacosta D."/>
            <person name="Garbus I."/>
            <person name="Selva J.P."/>
            <person name="Gallo C.A."/>
            <person name="Diaz A."/>
            <person name="Albertini E."/>
            <person name="Caccamo M."/>
            <person name="Echenique V."/>
        </authorList>
    </citation>
    <scope>NUCLEOTIDE SEQUENCE [LARGE SCALE GENOMIC DNA]</scope>
    <source>
        <strain evidence="4">cv. Victoria</strain>
        <tissue evidence="3">Leaf</tissue>
    </source>
</reference>
<evidence type="ECO:0000259" key="2">
    <source>
        <dbReference type="Pfam" id="PF13968"/>
    </source>
</evidence>
<evidence type="ECO:0000256" key="1">
    <source>
        <dbReference type="SAM" id="Phobius"/>
    </source>
</evidence>
<organism evidence="3 4">
    <name type="scientific">Eragrostis curvula</name>
    <name type="common">weeping love grass</name>
    <dbReference type="NCBI Taxonomy" id="38414"/>
    <lineage>
        <taxon>Eukaryota</taxon>
        <taxon>Viridiplantae</taxon>
        <taxon>Streptophyta</taxon>
        <taxon>Embryophyta</taxon>
        <taxon>Tracheophyta</taxon>
        <taxon>Spermatophyta</taxon>
        <taxon>Magnoliopsida</taxon>
        <taxon>Liliopsida</taxon>
        <taxon>Poales</taxon>
        <taxon>Poaceae</taxon>
        <taxon>PACMAD clade</taxon>
        <taxon>Chloridoideae</taxon>
        <taxon>Eragrostideae</taxon>
        <taxon>Eragrostidinae</taxon>
        <taxon>Eragrostis</taxon>
    </lineage>
</organism>
<keyword evidence="1" id="KW-0812">Transmembrane</keyword>
<dbReference type="InterPro" id="IPR025315">
    <property type="entry name" value="DUF4220"/>
</dbReference>
<dbReference type="InterPro" id="IPR007658">
    <property type="entry name" value="DUF594"/>
</dbReference>
<accession>A0A5J9UVQ2</accession>
<comment type="caution">
    <text evidence="3">The sequence shown here is derived from an EMBL/GenBank/DDBJ whole genome shotgun (WGS) entry which is preliminary data.</text>
</comment>
<dbReference type="AlphaFoldDB" id="A0A5J9UVQ2"/>
<feature type="domain" description="DUF4220" evidence="2">
    <location>
        <begin position="98"/>
        <end position="526"/>
    </location>
</feature>
<feature type="transmembrane region" description="Helical" evidence="1">
    <location>
        <begin position="103"/>
        <end position="123"/>
    </location>
</feature>
<evidence type="ECO:0000313" key="4">
    <source>
        <dbReference type="Proteomes" id="UP000324897"/>
    </source>
</evidence>
<feature type="transmembrane region" description="Helical" evidence="1">
    <location>
        <begin position="439"/>
        <end position="460"/>
    </location>
</feature>
<feature type="transmembrane region" description="Helical" evidence="1">
    <location>
        <begin position="135"/>
        <end position="154"/>
    </location>
</feature>
<feature type="transmembrane region" description="Helical" evidence="1">
    <location>
        <begin position="496"/>
        <end position="516"/>
    </location>
</feature>
<gene>
    <name evidence="3" type="ORF">EJB05_30010</name>
</gene>
<keyword evidence="4" id="KW-1185">Reference proteome</keyword>
<feature type="transmembrane region" description="Helical" evidence="1">
    <location>
        <begin position="412"/>
        <end position="432"/>
    </location>
</feature>
<dbReference type="Pfam" id="PF13968">
    <property type="entry name" value="DUF4220"/>
    <property type="match status" value="1"/>
</dbReference>
<dbReference type="PANTHER" id="PTHR31325">
    <property type="entry name" value="OS01G0798800 PROTEIN-RELATED"/>
    <property type="match status" value="1"/>
</dbReference>
<name>A0A5J9UVQ2_9POAL</name>
<sequence length="828" mass="92750">MRRRYGLPANRSVCGGRPAMADYGKWLLCAPCALAQEVCRTANLYGGEQVSVSVSRGNAGNGAPADGRVRRAIDGRQGFCNASHMMLRVANFTKSYTDKSQELNIVLGQIIMFILLLLFMILSFDFRATLLTPKFRLVLSSALALFLPVMSYLFSSAKDAAVAVARSRGDTKIIDDSLLVRTWIILENMLFVELLRKKVDVIRMRGYSEIIQRAGRFVWLGSLIFFNVKNIGARTWAIGLWIFCSCQLVHKIAVAEVLKRSHPDQSWLISSYMAQILPQAHVVDEEEPLGEELLKRCQYIVMGEEKLVGKVTADGYMLNNLNTDADPGIITVGKVWQLAEVDTGIKRLCLSFALFKLLRRKLELLPVMPTKEEAMDCRDLFKKGLLYGTGSESSGVQLFQVMVDEVSFLSEYYHYVVPVVLASPSFVLLNYFLQPAAVLTFGFLLVAFLLYGHGDVIYAWRRLISETDPLGPKLFICTLVTATHSRPALFSMIDTLIYILLACIAGFEFFGEYLVVKSSNWFMVSKICNNMAELGGRPAFSNRRRSNTIIKLKQFNLLDHRGPPVLPMVPSVGSLKLTSVPMTDDVKQSMMELHVQQLAGPPDDDDDDDDDAVAALTNGTSALRRNNLFDQLQWACDRDNSVTEVILTWHIATCLLESKLPALSVRKEEAKVAMGLSKYCAYLVVFHPELLPDRVAKAELVVEDARKEMRAMLGFWGYYFSFRRARAIKMLLQTAGSKDNSRVVQHSAKLAMQLITAARRDGRQFVWKVLAEVWTELVVYVAPSSDEAHVKGHADMLPEGVELITVLWAFAMHTGISRPPTQEEDGRV</sequence>